<evidence type="ECO:0000313" key="3">
    <source>
        <dbReference type="Proteomes" id="UP000656804"/>
    </source>
</evidence>
<evidence type="ECO:0000313" key="2">
    <source>
        <dbReference type="EMBL" id="MBF4163021.1"/>
    </source>
</evidence>
<name>A0A930V360_9ACTN</name>
<accession>A0A930V360</accession>
<dbReference type="PROSITE" id="PS51746">
    <property type="entry name" value="PPM_2"/>
    <property type="match status" value="1"/>
</dbReference>
<reference evidence="2" key="1">
    <citation type="submission" date="2020-11" db="EMBL/GenBank/DDBJ databases">
        <title>Nocardioides sp. CBS4Y-1, whole genome shotgun sequence.</title>
        <authorList>
            <person name="Tuo L."/>
        </authorList>
    </citation>
    <scope>NUCLEOTIDE SEQUENCE</scope>
    <source>
        <strain evidence="2">CBS4Y-1</strain>
    </source>
</reference>
<keyword evidence="3" id="KW-1185">Reference proteome</keyword>
<dbReference type="Pfam" id="PF13672">
    <property type="entry name" value="PP2C_2"/>
    <property type="match status" value="1"/>
</dbReference>
<comment type="caution">
    <text evidence="2">The sequence shown here is derived from an EMBL/GenBank/DDBJ whole genome shotgun (WGS) entry which is preliminary data.</text>
</comment>
<protein>
    <submittedName>
        <fullName evidence="2">Serine/threonine-protein phosphatase</fullName>
    </submittedName>
</protein>
<evidence type="ECO:0000259" key="1">
    <source>
        <dbReference type="PROSITE" id="PS51746"/>
    </source>
</evidence>
<dbReference type="PANTHER" id="PTHR47992">
    <property type="entry name" value="PROTEIN PHOSPHATASE"/>
    <property type="match status" value="1"/>
</dbReference>
<dbReference type="EMBL" id="JADIVZ010000008">
    <property type="protein sequence ID" value="MBF4163021.1"/>
    <property type="molecule type" value="Genomic_DNA"/>
</dbReference>
<dbReference type="InterPro" id="IPR001932">
    <property type="entry name" value="PPM-type_phosphatase-like_dom"/>
</dbReference>
<dbReference type="SMART" id="SM00331">
    <property type="entry name" value="PP2C_SIG"/>
    <property type="match status" value="1"/>
</dbReference>
<dbReference type="InterPro" id="IPR015655">
    <property type="entry name" value="PP2C"/>
</dbReference>
<dbReference type="SUPFAM" id="SSF81606">
    <property type="entry name" value="PP2C-like"/>
    <property type="match status" value="1"/>
</dbReference>
<dbReference type="Gene3D" id="3.60.40.10">
    <property type="entry name" value="PPM-type phosphatase domain"/>
    <property type="match status" value="1"/>
</dbReference>
<dbReference type="RefSeq" id="WP_194504275.1">
    <property type="nucleotide sequence ID" value="NZ_JADIVZ010000008.1"/>
</dbReference>
<sequence>MSALLLTHGAVTDVGRVRAANEDAYAVQPPLFGVADGMGGHDGGDVASAITVEEIARLAREVGEVGEGAPRDVEEGDLVRLLARCQERILRYGAEQRAAGHRRFHAGTTVVTATVVTVAGEPTWLLMNLGDSRAYGVVEGALRQLTVDHSVVQELVDSGALAPEAVADHPERHVITRALGGPHAGNPDFFTVPVATCPRVMLCSDGVSGLLGPDEIERLLTTGDTAEQAAAALVAAALEAGGTDNATAVVVDARQR</sequence>
<dbReference type="AlphaFoldDB" id="A0A930V360"/>
<dbReference type="SMART" id="SM00332">
    <property type="entry name" value="PP2Cc"/>
    <property type="match status" value="1"/>
</dbReference>
<feature type="domain" description="PPM-type phosphatase" evidence="1">
    <location>
        <begin position="7"/>
        <end position="253"/>
    </location>
</feature>
<dbReference type="InterPro" id="IPR036457">
    <property type="entry name" value="PPM-type-like_dom_sf"/>
</dbReference>
<dbReference type="GO" id="GO:0004722">
    <property type="term" value="F:protein serine/threonine phosphatase activity"/>
    <property type="evidence" value="ECO:0007669"/>
    <property type="project" value="InterPro"/>
</dbReference>
<dbReference type="Proteomes" id="UP000656804">
    <property type="component" value="Unassembled WGS sequence"/>
</dbReference>
<organism evidence="2 3">
    <name type="scientific">Nocardioides acrostichi</name>
    <dbReference type="NCBI Taxonomy" id="2784339"/>
    <lineage>
        <taxon>Bacteria</taxon>
        <taxon>Bacillati</taxon>
        <taxon>Actinomycetota</taxon>
        <taxon>Actinomycetes</taxon>
        <taxon>Propionibacteriales</taxon>
        <taxon>Nocardioidaceae</taxon>
        <taxon>Nocardioides</taxon>
    </lineage>
</organism>
<proteinExistence type="predicted"/>
<gene>
    <name evidence="2" type="ORF">ISG29_15100</name>
</gene>